<feature type="transmembrane region" description="Helical" evidence="8">
    <location>
        <begin position="136"/>
        <end position="158"/>
    </location>
</feature>
<name>A0ABQ7NUU6_BRACM</name>
<feature type="transmembrane region" description="Helical" evidence="8">
    <location>
        <begin position="91"/>
        <end position="116"/>
    </location>
</feature>
<evidence type="ECO:0000256" key="1">
    <source>
        <dbReference type="ARBA" id="ARBA00004651"/>
    </source>
</evidence>
<dbReference type="EMBL" id="JADBGQ010000001">
    <property type="protein sequence ID" value="KAG5414356.1"/>
    <property type="molecule type" value="Genomic_DNA"/>
</dbReference>
<evidence type="ECO:0000256" key="3">
    <source>
        <dbReference type="ARBA" id="ARBA00011489"/>
    </source>
</evidence>
<evidence type="ECO:0000256" key="8">
    <source>
        <dbReference type="RuleBase" id="RU361233"/>
    </source>
</evidence>
<feature type="domain" description="Casparian strip membrane protein" evidence="9">
    <location>
        <begin position="92"/>
        <end position="191"/>
    </location>
</feature>
<keyword evidence="7 8" id="KW-0472">Membrane</keyword>
<organism evidence="10 11">
    <name type="scientific">Brassica rapa subsp. trilocularis</name>
    <dbReference type="NCBI Taxonomy" id="1813537"/>
    <lineage>
        <taxon>Eukaryota</taxon>
        <taxon>Viridiplantae</taxon>
        <taxon>Streptophyta</taxon>
        <taxon>Embryophyta</taxon>
        <taxon>Tracheophyta</taxon>
        <taxon>Spermatophyta</taxon>
        <taxon>Magnoliopsida</taxon>
        <taxon>eudicotyledons</taxon>
        <taxon>Gunneridae</taxon>
        <taxon>Pentapetalae</taxon>
        <taxon>rosids</taxon>
        <taxon>malvids</taxon>
        <taxon>Brassicales</taxon>
        <taxon>Brassicaceae</taxon>
        <taxon>Brassiceae</taxon>
        <taxon>Brassica</taxon>
    </lineage>
</organism>
<keyword evidence="4 8" id="KW-1003">Cell membrane</keyword>
<dbReference type="Proteomes" id="UP000823674">
    <property type="component" value="Chromosome A01"/>
</dbReference>
<dbReference type="PANTHER" id="PTHR33573">
    <property type="entry name" value="CASP-LIKE PROTEIN 4A4"/>
    <property type="match status" value="1"/>
</dbReference>
<evidence type="ECO:0000313" key="11">
    <source>
        <dbReference type="Proteomes" id="UP000823674"/>
    </source>
</evidence>
<comment type="subcellular location">
    <subcellularLocation>
        <location evidence="1 8">Cell membrane</location>
        <topology evidence="1 8">Multi-pass membrane protein</topology>
    </subcellularLocation>
</comment>
<dbReference type="InterPro" id="IPR006459">
    <property type="entry name" value="CASP/CASPL"/>
</dbReference>
<keyword evidence="6 8" id="KW-1133">Transmembrane helix</keyword>
<evidence type="ECO:0000256" key="7">
    <source>
        <dbReference type="ARBA" id="ARBA00023136"/>
    </source>
</evidence>
<dbReference type="InterPro" id="IPR006702">
    <property type="entry name" value="CASP_dom"/>
</dbReference>
<dbReference type="NCBIfam" id="TIGR01569">
    <property type="entry name" value="A_tha_TIGR01569"/>
    <property type="match status" value="1"/>
</dbReference>
<reference evidence="10 11" key="1">
    <citation type="submission" date="2021-03" db="EMBL/GenBank/DDBJ databases">
        <authorList>
            <person name="King G.J."/>
            <person name="Bancroft I."/>
            <person name="Baten A."/>
            <person name="Bloomfield J."/>
            <person name="Borpatragohain P."/>
            <person name="He Z."/>
            <person name="Irish N."/>
            <person name="Irwin J."/>
            <person name="Liu K."/>
            <person name="Mauleon R.P."/>
            <person name="Moore J."/>
            <person name="Morris R."/>
            <person name="Ostergaard L."/>
            <person name="Wang B."/>
            <person name="Wells R."/>
        </authorList>
    </citation>
    <scope>NUCLEOTIDE SEQUENCE [LARGE SCALE GENOMIC DNA]</scope>
    <source>
        <strain evidence="10">R-o-18</strain>
        <tissue evidence="10">Leaf</tissue>
    </source>
</reference>
<protein>
    <recommendedName>
        <fullName evidence="8">CASP-like protein</fullName>
    </recommendedName>
</protein>
<comment type="caution">
    <text evidence="10">The sequence shown here is derived from an EMBL/GenBank/DDBJ whole genome shotgun (WGS) entry which is preliminary data.</text>
</comment>
<feature type="transmembrane region" description="Helical" evidence="8">
    <location>
        <begin position="179"/>
        <end position="204"/>
    </location>
</feature>
<comment type="subunit">
    <text evidence="3 8">Homodimer and heterodimers.</text>
</comment>
<comment type="similarity">
    <text evidence="2 8">Belongs to the Casparian strip membrane proteins (CASP) family.</text>
</comment>
<sequence length="221" mass="23952">MSYLGVGISPGNVALYHGGKMKLIDRRLRLTELLLRCSVTALAFLGLILIVTDTQVKQIFTIEKRAKYTNMKSLVLVIAHQQVHNLRERDLFLVVTNGIAAVYSLLQSVRCVMGSMKGDVLLNKSLAWAIFSGDQAMAYMSVAAIAAASESGVIGIRGEEELQWMKVCNMFGKFCNRGAGGVASAMLASVAMVLVSCISAFSLFRLYGATTQRPPNLAVVK</sequence>
<evidence type="ECO:0000256" key="2">
    <source>
        <dbReference type="ARBA" id="ARBA00007651"/>
    </source>
</evidence>
<evidence type="ECO:0000256" key="5">
    <source>
        <dbReference type="ARBA" id="ARBA00022692"/>
    </source>
</evidence>
<evidence type="ECO:0000256" key="4">
    <source>
        <dbReference type="ARBA" id="ARBA00022475"/>
    </source>
</evidence>
<feature type="transmembrane region" description="Helical" evidence="8">
    <location>
        <begin position="33"/>
        <end position="52"/>
    </location>
</feature>
<dbReference type="PANTHER" id="PTHR33573:SF64">
    <property type="entry name" value="CASP-LIKE PROTEIN 2B1"/>
    <property type="match status" value="1"/>
</dbReference>
<accession>A0ABQ7NUU6</accession>
<evidence type="ECO:0000313" key="10">
    <source>
        <dbReference type="EMBL" id="KAG5414356.1"/>
    </source>
</evidence>
<dbReference type="Pfam" id="PF04535">
    <property type="entry name" value="CASP_dom"/>
    <property type="match status" value="2"/>
</dbReference>
<evidence type="ECO:0000256" key="6">
    <source>
        <dbReference type="ARBA" id="ARBA00022989"/>
    </source>
</evidence>
<gene>
    <name evidence="10" type="primary">A01p022810.1_BraROA</name>
    <name evidence="10" type="ORF">IGI04_001923</name>
</gene>
<keyword evidence="11" id="KW-1185">Reference proteome</keyword>
<proteinExistence type="inferred from homology"/>
<evidence type="ECO:0000259" key="9">
    <source>
        <dbReference type="Pfam" id="PF04535"/>
    </source>
</evidence>
<keyword evidence="5 8" id="KW-0812">Transmembrane</keyword>
<feature type="domain" description="Casparian strip membrane protein" evidence="9">
    <location>
        <begin position="26"/>
        <end position="79"/>
    </location>
</feature>